<dbReference type="OrthoDB" id="9764953at2"/>
<dbReference type="GO" id="GO:0006508">
    <property type="term" value="P:proteolysis"/>
    <property type="evidence" value="ECO:0007669"/>
    <property type="project" value="InterPro"/>
</dbReference>
<dbReference type="Proteomes" id="UP000321577">
    <property type="component" value="Unassembled WGS sequence"/>
</dbReference>
<dbReference type="PANTHER" id="PTHR43037">
    <property type="entry name" value="UNNAMED PRODUCT-RELATED"/>
    <property type="match status" value="1"/>
</dbReference>
<organism evidence="3 4">
    <name type="scientific">Brevifollis gellanilyticus</name>
    <dbReference type="NCBI Taxonomy" id="748831"/>
    <lineage>
        <taxon>Bacteria</taxon>
        <taxon>Pseudomonadati</taxon>
        <taxon>Verrucomicrobiota</taxon>
        <taxon>Verrucomicrobiia</taxon>
        <taxon>Verrucomicrobiales</taxon>
        <taxon>Verrucomicrobiaceae</taxon>
    </lineage>
</organism>
<dbReference type="Pfam" id="PF00326">
    <property type="entry name" value="Peptidase_S9"/>
    <property type="match status" value="1"/>
</dbReference>
<comment type="caution">
    <text evidence="3">The sequence shown here is derived from an EMBL/GenBank/DDBJ whole genome shotgun (WGS) entry which is preliminary data.</text>
</comment>
<dbReference type="RefSeq" id="WP_146848439.1">
    <property type="nucleotide sequence ID" value="NZ_BKAG01000001.1"/>
</dbReference>
<keyword evidence="4" id="KW-1185">Reference proteome</keyword>
<gene>
    <name evidence="3" type="ORF">BGE01nite_02640</name>
</gene>
<sequence length="667" mass="74500">MTFRILPLLIVSTALADGPKDNATDNVRPIPPPGVAVPEADAKALQQGLSELRTAIDAAVKAQAKNPKLADLLPDVEVYHKAVDWALKYNEVHKLPEVKSAQEIIAEGKLRAEQLKNGQHPWTTQKGLVVRGYRSKVDGSVQPYGMVIPESYSGAPSRLDAWCHGRGETLSELSFLDQRRKQVGNVAPANALVLHPYGRYCCANKFAGEVDLIEAIDHAKKFYAIDEDRTIIRGFSMGGAAAWQFAVNHADKWCAANPGAGFAETPEFLNVFQSEDVSKIPVYEKTLWHWYNATDSALNLFNLPTVAYSGEIDRQKQAADIMEKYLRMENIELEHIIGPQTAHKIHPDSLIEIEKRLAAIAAVGRDRTPKEIHFATWFLRYNKMHWITVDELEKHWERTRVHAEITGENEVTLKTQNVTAITIDMAPGHCPFSVREKPSVKIDGATLEVVRPKTDRSWTVHLRRVGGKWQQALTAHEEGKLVKQHGLSGPIDDAFMDSFLFVKPTGAAINDKVGAWTKAEMERASFEWRRQFRGDAPAKDDKAITDADIAANNLILWGDPQSNAVLAKVIAKLPIKWADGKLEANGKSYDATTHAPVLVYPNPLNPKRYVVINSSFTYREYDYLNNARQVAKLPDWAVVDFTQPKSSRAPGGVPDAGFFDEAWQWKK</sequence>
<dbReference type="AlphaFoldDB" id="A0A512M2K9"/>
<evidence type="ECO:0000313" key="4">
    <source>
        <dbReference type="Proteomes" id="UP000321577"/>
    </source>
</evidence>
<evidence type="ECO:0000313" key="3">
    <source>
        <dbReference type="EMBL" id="GEP40973.1"/>
    </source>
</evidence>
<dbReference type="SUPFAM" id="SSF53474">
    <property type="entry name" value="alpha/beta-Hydrolases"/>
    <property type="match status" value="1"/>
</dbReference>
<proteinExistence type="predicted"/>
<dbReference type="GO" id="GO:0008236">
    <property type="term" value="F:serine-type peptidase activity"/>
    <property type="evidence" value="ECO:0007669"/>
    <property type="project" value="InterPro"/>
</dbReference>
<dbReference type="InterPro" id="IPR050955">
    <property type="entry name" value="Plant_Biomass_Hydrol_Est"/>
</dbReference>
<dbReference type="InterPro" id="IPR029058">
    <property type="entry name" value="AB_hydrolase_fold"/>
</dbReference>
<dbReference type="InterPro" id="IPR001375">
    <property type="entry name" value="Peptidase_S9_cat"/>
</dbReference>
<name>A0A512M2K9_9BACT</name>
<reference evidence="3 4" key="1">
    <citation type="submission" date="2019-07" db="EMBL/GenBank/DDBJ databases">
        <title>Whole genome shotgun sequence of Brevifollis gellanilyticus NBRC 108608.</title>
        <authorList>
            <person name="Hosoyama A."/>
            <person name="Uohara A."/>
            <person name="Ohji S."/>
            <person name="Ichikawa N."/>
        </authorList>
    </citation>
    <scope>NUCLEOTIDE SEQUENCE [LARGE SCALE GENOMIC DNA]</scope>
    <source>
        <strain evidence="3 4">NBRC 108608</strain>
    </source>
</reference>
<dbReference type="EMBL" id="BKAG01000001">
    <property type="protein sequence ID" value="GEP40973.1"/>
    <property type="molecule type" value="Genomic_DNA"/>
</dbReference>
<protein>
    <recommendedName>
        <fullName evidence="2">Peptidase S9 prolyl oligopeptidase catalytic domain-containing protein</fullName>
    </recommendedName>
</protein>
<dbReference type="Gene3D" id="3.40.50.1820">
    <property type="entry name" value="alpha/beta hydrolase"/>
    <property type="match status" value="1"/>
</dbReference>
<evidence type="ECO:0000259" key="2">
    <source>
        <dbReference type="Pfam" id="PF00326"/>
    </source>
</evidence>
<feature type="domain" description="Peptidase S9 prolyl oligopeptidase catalytic" evidence="2">
    <location>
        <begin position="211"/>
        <end position="346"/>
    </location>
</feature>
<dbReference type="PANTHER" id="PTHR43037:SF1">
    <property type="entry name" value="BLL1128 PROTEIN"/>
    <property type="match status" value="1"/>
</dbReference>
<evidence type="ECO:0000256" key="1">
    <source>
        <dbReference type="ARBA" id="ARBA00022729"/>
    </source>
</evidence>
<keyword evidence="1" id="KW-0732">Signal</keyword>
<accession>A0A512M2K9</accession>